<accession>A0A2M9G364</accession>
<evidence type="ECO:0000256" key="1">
    <source>
        <dbReference type="ARBA" id="ARBA00009387"/>
    </source>
</evidence>
<dbReference type="AlphaFoldDB" id="A0A2M9G364"/>
<dbReference type="OrthoDB" id="5945995at2"/>
<organism evidence="3 4">
    <name type="scientific">Minwuia thermotolerans</name>
    <dbReference type="NCBI Taxonomy" id="2056226"/>
    <lineage>
        <taxon>Bacteria</taxon>
        <taxon>Pseudomonadati</taxon>
        <taxon>Pseudomonadota</taxon>
        <taxon>Alphaproteobacteria</taxon>
        <taxon>Minwuiales</taxon>
        <taxon>Minwuiaceae</taxon>
        <taxon>Minwuia</taxon>
    </lineage>
</organism>
<dbReference type="Pfam" id="PF01464">
    <property type="entry name" value="SLT"/>
    <property type="match status" value="1"/>
</dbReference>
<dbReference type="Gene3D" id="1.10.530.10">
    <property type="match status" value="1"/>
</dbReference>
<sequence length="407" mass="45080">MMSRSFSPWPAGRPVRAFQTAPYKAPETSHAPAGAASPMRFSVRVTTASPARSPTVSARSRSMAYPVLPWLAQCSIVGERRIGRGQKKWAVPVRERPKSREETPENRAVIATDQATITVEILSRICEIVQGKSCCSAKNTSRIRKDAASRCAAAMQLLWLARALLQGWQFVCLRSSLMHLLRTVMTLFCLAAPAAAAALGDPADGARAVICRDAALLAEKRHNIPAGLLAAIAVVESGRMLPDGAEKTAWPWTINAEGTGHWFETREEAMAKVERLKSEGVRSIDIGCMQVNQKYHPDAFGDLRQAFTPIVNADYAARFLKELFEETRSWSRAVSFYHSRTPERALRYRKLVMDAWNTERVHALDAGRAEVLARTGRNRAAASGLRIRRGSTVYFRSGGNTVRVRRY</sequence>
<dbReference type="Proteomes" id="UP000229498">
    <property type="component" value="Unassembled WGS sequence"/>
</dbReference>
<comment type="caution">
    <text evidence="3">The sequence shown here is derived from an EMBL/GenBank/DDBJ whole genome shotgun (WGS) entry which is preliminary data.</text>
</comment>
<gene>
    <name evidence="3" type="ORF">CVT23_09460</name>
</gene>
<comment type="similarity">
    <text evidence="1">Belongs to the virb1 family.</text>
</comment>
<proteinExistence type="inferred from homology"/>
<protein>
    <recommendedName>
        <fullName evidence="2">Transglycosylase SLT domain-containing protein</fullName>
    </recommendedName>
</protein>
<evidence type="ECO:0000313" key="4">
    <source>
        <dbReference type="Proteomes" id="UP000229498"/>
    </source>
</evidence>
<evidence type="ECO:0000313" key="3">
    <source>
        <dbReference type="EMBL" id="PJK30145.1"/>
    </source>
</evidence>
<evidence type="ECO:0000259" key="2">
    <source>
        <dbReference type="Pfam" id="PF01464"/>
    </source>
</evidence>
<dbReference type="EMBL" id="PHIG01000031">
    <property type="protein sequence ID" value="PJK30145.1"/>
    <property type="molecule type" value="Genomic_DNA"/>
</dbReference>
<name>A0A2M9G364_9PROT</name>
<dbReference type="InterPro" id="IPR008258">
    <property type="entry name" value="Transglycosylase_SLT_dom_1"/>
</dbReference>
<reference evidence="3 4" key="1">
    <citation type="submission" date="2017-11" db="EMBL/GenBank/DDBJ databases">
        <title>Draft genome sequence of Rhizobiales bacterium SY3-13.</title>
        <authorList>
            <person name="Sun C."/>
        </authorList>
    </citation>
    <scope>NUCLEOTIDE SEQUENCE [LARGE SCALE GENOMIC DNA]</scope>
    <source>
        <strain evidence="3 4">SY3-13</strain>
    </source>
</reference>
<dbReference type="InterPro" id="IPR023346">
    <property type="entry name" value="Lysozyme-like_dom_sf"/>
</dbReference>
<dbReference type="SUPFAM" id="SSF53955">
    <property type="entry name" value="Lysozyme-like"/>
    <property type="match status" value="1"/>
</dbReference>
<feature type="domain" description="Transglycosylase SLT" evidence="2">
    <location>
        <begin position="218"/>
        <end position="338"/>
    </location>
</feature>
<keyword evidence="4" id="KW-1185">Reference proteome</keyword>